<protein>
    <recommendedName>
        <fullName evidence="2">DUF6534 domain-containing protein</fullName>
    </recommendedName>
</protein>
<evidence type="ECO:0000256" key="1">
    <source>
        <dbReference type="SAM" id="Phobius"/>
    </source>
</evidence>
<feature type="transmembrane region" description="Helical" evidence="1">
    <location>
        <begin position="123"/>
        <end position="144"/>
    </location>
</feature>
<feature type="transmembrane region" description="Helical" evidence="1">
    <location>
        <begin position="20"/>
        <end position="40"/>
    </location>
</feature>
<dbReference type="InterPro" id="IPR045339">
    <property type="entry name" value="DUF6534"/>
</dbReference>
<accession>A0A4R0R6Q6</accession>
<sequence length="283" mass="31052">MVISPVIVANWTLLTGPLLISHLLNWGLFGALTVQVYVYYQAFPSDNVKCKSVVVFTYALEVIQLMLATSDAFRLFARGWGDPMALDDVGLYWLSLVIMTTLISFVCQSFYAWRILALSGNSWMAMTVCLTSVMQTGCGVYDGAMVRAVGHASELSTSIVFRASIIWSASSALCNLVITASMVYYLLRARKMTFRSTTSILTRLLIFTLETSILCAVVSVAALVCFIVSPATSLYTVPLMILSKLYSNSLLGVLNTRVKIIGGRDKFTTTSRFSSHEADSSLN</sequence>
<proteinExistence type="predicted"/>
<dbReference type="Pfam" id="PF20152">
    <property type="entry name" value="DUF6534"/>
    <property type="match status" value="1"/>
</dbReference>
<feature type="transmembrane region" description="Helical" evidence="1">
    <location>
        <begin position="235"/>
        <end position="254"/>
    </location>
</feature>
<keyword evidence="1" id="KW-0472">Membrane</keyword>
<feature type="transmembrane region" description="Helical" evidence="1">
    <location>
        <begin position="164"/>
        <end position="187"/>
    </location>
</feature>
<name>A0A4R0R6Q6_9APHY</name>
<gene>
    <name evidence="3" type="ORF">EIP91_005816</name>
</gene>
<evidence type="ECO:0000313" key="4">
    <source>
        <dbReference type="Proteomes" id="UP000292702"/>
    </source>
</evidence>
<feature type="domain" description="DUF6534" evidence="2">
    <location>
        <begin position="171"/>
        <end position="258"/>
    </location>
</feature>
<keyword evidence="1" id="KW-1133">Transmembrane helix</keyword>
<dbReference type="EMBL" id="RWJN01000313">
    <property type="protein sequence ID" value="TCD63231.1"/>
    <property type="molecule type" value="Genomic_DNA"/>
</dbReference>
<evidence type="ECO:0000259" key="2">
    <source>
        <dbReference type="Pfam" id="PF20152"/>
    </source>
</evidence>
<comment type="caution">
    <text evidence="3">The sequence shown here is derived from an EMBL/GenBank/DDBJ whole genome shotgun (WGS) entry which is preliminary data.</text>
</comment>
<dbReference type="OrthoDB" id="2953893at2759"/>
<dbReference type="AlphaFoldDB" id="A0A4R0R6Q6"/>
<feature type="transmembrane region" description="Helical" evidence="1">
    <location>
        <begin position="207"/>
        <end position="229"/>
    </location>
</feature>
<dbReference type="PANTHER" id="PTHR40465">
    <property type="entry name" value="CHROMOSOME 1, WHOLE GENOME SHOTGUN SEQUENCE"/>
    <property type="match status" value="1"/>
</dbReference>
<organism evidence="3 4">
    <name type="scientific">Steccherinum ochraceum</name>
    <dbReference type="NCBI Taxonomy" id="92696"/>
    <lineage>
        <taxon>Eukaryota</taxon>
        <taxon>Fungi</taxon>
        <taxon>Dikarya</taxon>
        <taxon>Basidiomycota</taxon>
        <taxon>Agaricomycotina</taxon>
        <taxon>Agaricomycetes</taxon>
        <taxon>Polyporales</taxon>
        <taxon>Steccherinaceae</taxon>
        <taxon>Steccherinum</taxon>
    </lineage>
</organism>
<evidence type="ECO:0000313" key="3">
    <source>
        <dbReference type="EMBL" id="TCD63231.1"/>
    </source>
</evidence>
<keyword evidence="4" id="KW-1185">Reference proteome</keyword>
<dbReference type="PANTHER" id="PTHR40465:SF1">
    <property type="entry name" value="DUF6534 DOMAIN-CONTAINING PROTEIN"/>
    <property type="match status" value="1"/>
</dbReference>
<feature type="transmembrane region" description="Helical" evidence="1">
    <location>
        <begin position="52"/>
        <end position="70"/>
    </location>
</feature>
<reference evidence="3 4" key="1">
    <citation type="submission" date="2018-11" db="EMBL/GenBank/DDBJ databases">
        <title>Genome assembly of Steccherinum ochraceum LE-BIN_3174, the white-rot fungus of the Steccherinaceae family (The Residual Polyporoid clade, Polyporales, Basidiomycota).</title>
        <authorList>
            <person name="Fedorova T.V."/>
            <person name="Glazunova O.A."/>
            <person name="Landesman E.O."/>
            <person name="Moiseenko K.V."/>
            <person name="Psurtseva N.V."/>
            <person name="Savinova O.S."/>
            <person name="Shakhova N.V."/>
            <person name="Tyazhelova T.V."/>
            <person name="Vasina D.V."/>
        </authorList>
    </citation>
    <scope>NUCLEOTIDE SEQUENCE [LARGE SCALE GENOMIC DNA]</scope>
    <source>
        <strain evidence="3 4">LE-BIN_3174</strain>
    </source>
</reference>
<keyword evidence="1" id="KW-0812">Transmembrane</keyword>
<feature type="transmembrane region" description="Helical" evidence="1">
    <location>
        <begin position="90"/>
        <end position="111"/>
    </location>
</feature>
<dbReference type="Proteomes" id="UP000292702">
    <property type="component" value="Unassembled WGS sequence"/>
</dbReference>